<sequence length="48" mass="5630">MEDERFPGSATDIRSQPKKDSINSRILLQFDKLTDEEELSVEPFIEKF</sequence>
<dbReference type="EMBL" id="JAVIJP010000019">
    <property type="protein sequence ID" value="KAL3638588.1"/>
    <property type="molecule type" value="Genomic_DNA"/>
</dbReference>
<dbReference type="AlphaFoldDB" id="A0ABD3D8Q7"/>
<organism evidence="1 2">
    <name type="scientific">Castilleja foliolosa</name>
    <dbReference type="NCBI Taxonomy" id="1961234"/>
    <lineage>
        <taxon>Eukaryota</taxon>
        <taxon>Viridiplantae</taxon>
        <taxon>Streptophyta</taxon>
        <taxon>Embryophyta</taxon>
        <taxon>Tracheophyta</taxon>
        <taxon>Spermatophyta</taxon>
        <taxon>Magnoliopsida</taxon>
        <taxon>eudicotyledons</taxon>
        <taxon>Gunneridae</taxon>
        <taxon>Pentapetalae</taxon>
        <taxon>asterids</taxon>
        <taxon>lamiids</taxon>
        <taxon>Lamiales</taxon>
        <taxon>Orobanchaceae</taxon>
        <taxon>Pedicularideae</taxon>
        <taxon>Castillejinae</taxon>
        <taxon>Castilleja</taxon>
    </lineage>
</organism>
<name>A0ABD3D8Q7_9LAMI</name>
<evidence type="ECO:0000313" key="1">
    <source>
        <dbReference type="EMBL" id="KAL3638588.1"/>
    </source>
</evidence>
<gene>
    <name evidence="1" type="ORF">CASFOL_017959</name>
</gene>
<comment type="caution">
    <text evidence="1">The sequence shown here is derived from an EMBL/GenBank/DDBJ whole genome shotgun (WGS) entry which is preliminary data.</text>
</comment>
<protein>
    <submittedName>
        <fullName evidence="1">Uncharacterized protein</fullName>
    </submittedName>
</protein>
<proteinExistence type="predicted"/>
<dbReference type="Proteomes" id="UP001632038">
    <property type="component" value="Unassembled WGS sequence"/>
</dbReference>
<evidence type="ECO:0000313" key="2">
    <source>
        <dbReference type="Proteomes" id="UP001632038"/>
    </source>
</evidence>
<keyword evidence="2" id="KW-1185">Reference proteome</keyword>
<accession>A0ABD3D8Q7</accession>
<reference evidence="2" key="1">
    <citation type="journal article" date="2024" name="IScience">
        <title>Strigolactones Initiate the Formation of Haustorium-like Structures in Castilleja.</title>
        <authorList>
            <person name="Buerger M."/>
            <person name="Peterson D."/>
            <person name="Chory J."/>
        </authorList>
    </citation>
    <scope>NUCLEOTIDE SEQUENCE [LARGE SCALE GENOMIC DNA]</scope>
</reference>